<dbReference type="InterPro" id="IPR016181">
    <property type="entry name" value="Acyl_CoA_acyltransferase"/>
</dbReference>
<protein>
    <submittedName>
        <fullName evidence="2">Acetyltransferase</fullName>
    </submittedName>
</protein>
<dbReference type="GeneID" id="97553281"/>
<comment type="caution">
    <text evidence="2">The sequence shown here is derived from an EMBL/GenBank/DDBJ whole genome shotgun (WGS) entry which is preliminary data.</text>
</comment>
<proteinExistence type="predicted"/>
<dbReference type="AlphaFoldDB" id="A0A163HEI6"/>
<evidence type="ECO:0000259" key="1">
    <source>
        <dbReference type="PROSITE" id="PS51186"/>
    </source>
</evidence>
<dbReference type="CDD" id="cd04301">
    <property type="entry name" value="NAT_SF"/>
    <property type="match status" value="1"/>
</dbReference>
<keyword evidence="2" id="KW-0808">Transferase</keyword>
<feature type="domain" description="N-acetyltransferase" evidence="1">
    <location>
        <begin position="3"/>
        <end position="152"/>
    </location>
</feature>
<name>A0A163HEI6_9BACL</name>
<evidence type="ECO:0000313" key="2">
    <source>
        <dbReference type="EMBL" id="KZS45444.1"/>
    </source>
</evidence>
<reference evidence="2" key="1">
    <citation type="journal article" date="2016" name="Genome Announc.">
        <title>Draft genomes of two strains of Paenibacillus glucanolyticus with capability to degrade lignocellulose.</title>
        <authorList>
            <person name="Mathews S.L."/>
            <person name="Pawlak J."/>
            <person name="Grunden A.M."/>
        </authorList>
    </citation>
    <scope>NUCLEOTIDE SEQUENCE [LARGE SCALE GENOMIC DNA]</scope>
    <source>
        <strain evidence="2">SLM1</strain>
    </source>
</reference>
<dbReference type="PROSITE" id="PS51186">
    <property type="entry name" value="GNAT"/>
    <property type="match status" value="1"/>
</dbReference>
<keyword evidence="3" id="KW-1185">Reference proteome</keyword>
<evidence type="ECO:0000313" key="3">
    <source>
        <dbReference type="Proteomes" id="UP000076796"/>
    </source>
</evidence>
<dbReference type="InterPro" id="IPR000182">
    <property type="entry name" value="GNAT_dom"/>
</dbReference>
<dbReference type="RefSeq" id="WP_006212735.1">
    <property type="nucleotide sequence ID" value="NZ_CBCSBX010000011.1"/>
</dbReference>
<dbReference type="STRING" id="59843.A3958_05660"/>
<sequence length="154" mass="18091">MLIEFERWERLQKDDLPLLELWLEDAEVLKRMDGMLPLGEWYENTSQNDMYFTWLAYIGEQPIGTVIIERDNESAYIGIITNPTLRYQGYGKALISEVMKRPELQAVAKWVASIEEDNKPCLACFSALGYVQEEEEPDEDGFLDLVYERERERD</sequence>
<dbReference type="Proteomes" id="UP000076796">
    <property type="component" value="Unassembled WGS sequence"/>
</dbReference>
<dbReference type="KEGG" id="pglu:A3958_05660"/>
<organism evidence="2 3">
    <name type="scientific">Paenibacillus glucanolyticus</name>
    <dbReference type="NCBI Taxonomy" id="59843"/>
    <lineage>
        <taxon>Bacteria</taxon>
        <taxon>Bacillati</taxon>
        <taxon>Bacillota</taxon>
        <taxon>Bacilli</taxon>
        <taxon>Bacillales</taxon>
        <taxon>Paenibacillaceae</taxon>
        <taxon>Paenibacillus</taxon>
    </lineage>
</organism>
<gene>
    <name evidence="2" type="ORF">AWU65_05665</name>
</gene>
<dbReference type="SUPFAM" id="SSF55729">
    <property type="entry name" value="Acyl-CoA N-acyltransferases (Nat)"/>
    <property type="match status" value="1"/>
</dbReference>
<accession>A0A163HEI6</accession>
<dbReference type="EMBL" id="LWMH01000001">
    <property type="protein sequence ID" value="KZS45444.1"/>
    <property type="molecule type" value="Genomic_DNA"/>
</dbReference>
<dbReference type="Pfam" id="PF00583">
    <property type="entry name" value="Acetyltransf_1"/>
    <property type="match status" value="1"/>
</dbReference>
<dbReference type="GO" id="GO:0016747">
    <property type="term" value="F:acyltransferase activity, transferring groups other than amino-acyl groups"/>
    <property type="evidence" value="ECO:0007669"/>
    <property type="project" value="InterPro"/>
</dbReference>
<dbReference type="Gene3D" id="3.40.630.30">
    <property type="match status" value="1"/>
</dbReference>
<dbReference type="OrthoDB" id="34330at2"/>